<evidence type="ECO:0008006" key="3">
    <source>
        <dbReference type="Google" id="ProtNLM"/>
    </source>
</evidence>
<dbReference type="EMBL" id="FOKG01000001">
    <property type="protein sequence ID" value="SFA84157.1"/>
    <property type="molecule type" value="Genomic_DNA"/>
</dbReference>
<name>A0A1I0W760_9PSEU</name>
<dbReference type="OrthoDB" id="4322177at2"/>
<evidence type="ECO:0000313" key="2">
    <source>
        <dbReference type="Proteomes" id="UP000243799"/>
    </source>
</evidence>
<dbReference type="AlphaFoldDB" id="A0A1I0W760"/>
<dbReference type="STRING" id="490629.SAMN05216266_101777"/>
<dbReference type="Proteomes" id="UP000243799">
    <property type="component" value="Unassembled WGS sequence"/>
</dbReference>
<proteinExistence type="predicted"/>
<organism evidence="1 2">
    <name type="scientific">Amycolatopsis marina</name>
    <dbReference type="NCBI Taxonomy" id="490629"/>
    <lineage>
        <taxon>Bacteria</taxon>
        <taxon>Bacillati</taxon>
        <taxon>Actinomycetota</taxon>
        <taxon>Actinomycetes</taxon>
        <taxon>Pseudonocardiales</taxon>
        <taxon>Pseudonocardiaceae</taxon>
        <taxon>Amycolatopsis</taxon>
    </lineage>
</organism>
<protein>
    <recommendedName>
        <fullName evidence="3">DUF4145 domain-containing protein</fullName>
    </recommendedName>
</protein>
<dbReference type="RefSeq" id="WP_091669315.1">
    <property type="nucleotide sequence ID" value="NZ_FOKG01000001.1"/>
</dbReference>
<gene>
    <name evidence="1" type="ORF">SAMN05216266_101777</name>
</gene>
<accession>A0A1I0W760</accession>
<reference evidence="2" key="1">
    <citation type="submission" date="2016-10" db="EMBL/GenBank/DDBJ databases">
        <authorList>
            <person name="Varghese N."/>
            <person name="Submissions S."/>
        </authorList>
    </citation>
    <scope>NUCLEOTIDE SEQUENCE [LARGE SCALE GENOMIC DNA]</scope>
    <source>
        <strain evidence="2">CGMCC 4.3568</strain>
    </source>
</reference>
<keyword evidence="2" id="KW-1185">Reference proteome</keyword>
<evidence type="ECO:0000313" key="1">
    <source>
        <dbReference type="EMBL" id="SFA84157.1"/>
    </source>
</evidence>
<sequence length="124" mass="13350">MNLPPSDGLLDHAKDVLNGSIPVPGGHSARLAAVLARQALEDIVRDLCGARGNRLEHPVKMKSRLIVLSTFYDGWTASTACVAWNGLSNACHHHAFQLTPTVGEVLHLINLVVELNTASKTRPN</sequence>